<accession>A0A3R9B3H9</accession>
<dbReference type="Proteomes" id="UP000275321">
    <property type="component" value="Unassembled WGS sequence"/>
</dbReference>
<proteinExistence type="predicted"/>
<dbReference type="EMBL" id="RHWT01000014">
    <property type="protein sequence ID" value="RSB30478.1"/>
    <property type="molecule type" value="Genomic_DNA"/>
</dbReference>
<comment type="caution">
    <text evidence="1">The sequence shown here is derived from an EMBL/GenBank/DDBJ whole genome shotgun (WGS) entry which is preliminary data.</text>
</comment>
<name>A0A3R9B3H9_ENTCL</name>
<protein>
    <submittedName>
        <fullName evidence="1">Uncharacterized protein</fullName>
    </submittedName>
</protein>
<evidence type="ECO:0000313" key="1">
    <source>
        <dbReference type="EMBL" id="RSB30478.1"/>
    </source>
</evidence>
<dbReference type="AlphaFoldDB" id="A0A3R9B3H9"/>
<gene>
    <name evidence="1" type="ORF">EGK68_12415</name>
</gene>
<sequence>MFPLTPTLSLKGEGGLRAGIIYGEPSARRERKISFRNSCAFASRFLILTLITIILTTCFERSPHE</sequence>
<evidence type="ECO:0000313" key="2">
    <source>
        <dbReference type="Proteomes" id="UP000275321"/>
    </source>
</evidence>
<organism evidence="1 2">
    <name type="scientific">Enterobacter cloacae</name>
    <dbReference type="NCBI Taxonomy" id="550"/>
    <lineage>
        <taxon>Bacteria</taxon>
        <taxon>Pseudomonadati</taxon>
        <taxon>Pseudomonadota</taxon>
        <taxon>Gammaproteobacteria</taxon>
        <taxon>Enterobacterales</taxon>
        <taxon>Enterobacteriaceae</taxon>
        <taxon>Enterobacter</taxon>
        <taxon>Enterobacter cloacae complex</taxon>
    </lineage>
</organism>
<reference evidence="1 2" key="1">
    <citation type="submission" date="2018-10" db="EMBL/GenBank/DDBJ databases">
        <title>Transmission dynamics of multidrug resistant bacteria on intensive care unit surfaces.</title>
        <authorList>
            <person name="D'Souza A.W."/>
            <person name="Potter R.F."/>
            <person name="Wallace M."/>
            <person name="Shupe A."/>
            <person name="Patel S."/>
            <person name="Sun S."/>
            <person name="Gul D."/>
            <person name="Kwon J.H."/>
            <person name="Andleeb S."/>
            <person name="Burnham C.-A.D."/>
            <person name="Dantas G."/>
        </authorList>
    </citation>
    <scope>NUCLEOTIDE SEQUENCE [LARGE SCALE GENOMIC DNA]</scope>
    <source>
        <strain evidence="1 2">EC_073</strain>
    </source>
</reference>